<sequence>ARIENVILIIKRIYQNNSNEKVNKKPKRGKSKLHTSSTAETSVRSQIDIIIYSSCYIVVQNLEIYYLFTDLVGGPITRKSKKEMLTVSCAGVNNNLACGDVVVHPTKKWPWLSRMSSQTTVLIRICDKCDNIVQVVPSGFGYNTFDRCQECNEDSNVKTYIALDSATILSAGSKSTDVLKVRHLDRGLKESKALLELKNDTYLESVSTYHLVNFTSYPKNGDSSPLDGTEKLVSACSARFSFVENNGVYRLDGSRNYGTIKNVRCSVDGFILPNSKFILTKVDNLRLRPTSVLQKLAHGSTVPIIYKHWLGQCYSFVARWYFRLDDGKEFYAENTDTQGFSDFLFKGVTGQSICQAFDLIPGEKVQINSALIQRAHWTEAGSMSDDLSQRLIVTPENVPSNAESDYRNTISRSSTSIQPKLDDKTTKILPVDKSTLSEMKETDEEVNCRSWSANAVQVEGIFLKFQVRKIMVSWLRKLAHDNRVDNNIDKTPLKTEIDEGEMKDILYLDIPNYSNMTDYEPFNRFIVNYDESIDKTNILTAEVWRKNLFSSETDSTNCVVDDNDIETEIQKGRATFFAPICSKTLVDVLWEDGTYETSISSDCLKPRMISGYPPTKEYYPAMYIFVPRKAKKRQ</sequence>
<name>A0A915K5A7_ROMCU</name>
<proteinExistence type="predicted"/>
<accession>A0A915K5A7</accession>
<reference evidence="2" key="1">
    <citation type="submission" date="2022-11" db="UniProtKB">
        <authorList>
            <consortium name="WormBaseParasite"/>
        </authorList>
    </citation>
    <scope>IDENTIFICATION</scope>
</reference>
<evidence type="ECO:0000313" key="1">
    <source>
        <dbReference type="Proteomes" id="UP000887565"/>
    </source>
</evidence>
<evidence type="ECO:0000313" key="2">
    <source>
        <dbReference type="WBParaSite" id="nRc.2.0.1.t33518-RA"/>
    </source>
</evidence>
<dbReference type="WBParaSite" id="nRc.2.0.1.t33518-RA">
    <property type="protein sequence ID" value="nRc.2.0.1.t33518-RA"/>
    <property type="gene ID" value="nRc.2.0.1.g33518"/>
</dbReference>
<dbReference type="AlphaFoldDB" id="A0A915K5A7"/>
<keyword evidence="1" id="KW-1185">Reference proteome</keyword>
<organism evidence="1 2">
    <name type="scientific">Romanomermis culicivorax</name>
    <name type="common">Nematode worm</name>
    <dbReference type="NCBI Taxonomy" id="13658"/>
    <lineage>
        <taxon>Eukaryota</taxon>
        <taxon>Metazoa</taxon>
        <taxon>Ecdysozoa</taxon>
        <taxon>Nematoda</taxon>
        <taxon>Enoplea</taxon>
        <taxon>Dorylaimia</taxon>
        <taxon>Mermithida</taxon>
        <taxon>Mermithoidea</taxon>
        <taxon>Mermithidae</taxon>
        <taxon>Romanomermis</taxon>
    </lineage>
</organism>
<protein>
    <submittedName>
        <fullName evidence="2">Uncharacterized protein</fullName>
    </submittedName>
</protein>
<dbReference type="Proteomes" id="UP000887565">
    <property type="component" value="Unplaced"/>
</dbReference>